<dbReference type="EMBL" id="BC004711">
    <property type="protein sequence ID" value="AAH04711.1"/>
    <property type="molecule type" value="mRNA"/>
</dbReference>
<proteinExistence type="evidence at transcript level"/>
<sequence>MNKYSMAPVCPDAQAQLTCPRKPTAFPEWPV</sequence>
<evidence type="ECO:0000313" key="2">
    <source>
        <dbReference type="MGI" id="MGI:1924117"/>
    </source>
</evidence>
<evidence type="ECO:0000313" key="1">
    <source>
        <dbReference type="EMBL" id="AAH04711.1"/>
    </source>
</evidence>
<dbReference type="MGI" id="MGI:1924117">
    <property type="gene designation" value="Rhbdd1"/>
</dbReference>
<accession>Q99KD9</accession>
<dbReference type="MEROPS" id="S54.954"/>
<name>Q99KD9_MOUSE</name>
<reference evidence="1" key="1">
    <citation type="journal article" date="2004" name="Genome Res.">
        <title>The status, quality, and expansion of the NIH full-length cDNA project: the Mammalian Gene Collection (MGC).</title>
        <authorList>
            <consortium name="The MGC Project Team"/>
            <person name="Gerhard D.S."/>
            <person name="Wagner L."/>
            <person name="Feingold E.A."/>
            <person name="Shenmen C.M."/>
            <person name="Grouse L.H."/>
            <person name="Schuler G."/>
            <person name="Klein S.L."/>
            <person name="Old S."/>
            <person name="Rasooly R."/>
            <person name="Good P."/>
            <person name="Guyer M."/>
            <person name="Peck A.M."/>
            <person name="Derge J.G."/>
            <person name="Lipman D."/>
            <person name="Collins F.S."/>
            <person name="Jang W."/>
            <person name="Sherry S."/>
            <person name="Feolo M."/>
            <person name="Misquitta L."/>
            <person name="Lee E."/>
            <person name="Rotmistrovsky K."/>
            <person name="Greenhut S.F."/>
            <person name="Schaefer C.F."/>
            <person name="Buetow K."/>
            <person name="Bonner T.I."/>
            <person name="Haussler D."/>
            <person name="Kent J."/>
            <person name="Kiekhaus M."/>
            <person name="Furey T."/>
            <person name="Brent M."/>
            <person name="Prange C."/>
            <person name="Schreiber K."/>
            <person name="Shapiro N."/>
            <person name="Bhat N.K."/>
            <person name="Hopkins R.F."/>
            <person name="Hsie F."/>
            <person name="Driscoll T."/>
            <person name="Soares M.B."/>
            <person name="Casavant T.L."/>
            <person name="Scheetz T.E."/>
            <person name="Brown-stein M.J."/>
            <person name="Usdin T.B."/>
            <person name="Toshiyuki S."/>
            <person name="Carninci P."/>
            <person name="Piao Y."/>
            <person name="Dudekula D.B."/>
            <person name="Ko M.S."/>
            <person name="Kawakami K."/>
            <person name="Suzuki Y."/>
            <person name="Sugano S."/>
            <person name="Gruber C.E."/>
            <person name="Smith M.R."/>
            <person name="Simmons B."/>
            <person name="Moore T."/>
            <person name="Waterman R."/>
            <person name="Johnson S.L."/>
            <person name="Ruan Y."/>
            <person name="Wei C.L."/>
            <person name="Mathavan S."/>
            <person name="Gunaratne P.H."/>
            <person name="Wu J."/>
            <person name="Garcia A.M."/>
            <person name="Hulyk S.W."/>
            <person name="Fuh E."/>
            <person name="Yuan Y."/>
            <person name="Sneed A."/>
            <person name="Kowis C."/>
            <person name="Hodgson A."/>
            <person name="Muzny D.M."/>
            <person name="McPherson J."/>
            <person name="Gibbs R.A."/>
            <person name="Fahey J."/>
            <person name="Helton E."/>
            <person name="Ketteman M."/>
            <person name="Madan A."/>
            <person name="Rodrigues S."/>
            <person name="Sanchez A."/>
            <person name="Whiting M."/>
            <person name="Madari A."/>
            <person name="Young A.C."/>
            <person name="Wetherby K.D."/>
            <person name="Granite S.J."/>
            <person name="Kwong P.N."/>
            <person name="Brinkley C.P."/>
            <person name="Pearson R.L."/>
            <person name="Bouffard G.G."/>
            <person name="Blakesly R.W."/>
            <person name="Green E.D."/>
            <person name="Dickson M.C."/>
            <person name="Rodriguez A.C."/>
            <person name="Grimwood J."/>
            <person name="Schmutz J."/>
            <person name="Myers R.M."/>
            <person name="Butterfield Y.S."/>
            <person name="Griffith M."/>
            <person name="Griffith O.L."/>
            <person name="Krzywinski M.I."/>
            <person name="Liao N."/>
            <person name="Morin R."/>
            <person name="Morrin R."/>
            <person name="Palmquist D."/>
            <person name="Petrescu A.S."/>
            <person name="Skalska U."/>
            <person name="Smailus D.E."/>
            <person name="Stott J.M."/>
            <person name="Schnerch A."/>
            <person name="Schein J.E."/>
            <person name="Jones S.J."/>
            <person name="Holt R.A."/>
            <person name="Baross A."/>
            <person name="Marra M.A."/>
            <person name="Clifton S."/>
            <person name="Makowski K.A."/>
            <person name="Bosak S."/>
            <person name="Malek J."/>
        </authorList>
    </citation>
    <scope>NUCLEOTIDE SEQUENCE [LARGE SCALE MRNA]</scope>
    <source>
        <strain evidence="1">FVB/N</strain>
        <tissue evidence="1">Mammary tumor. C3</tissue>
    </source>
</reference>
<protein>
    <submittedName>
        <fullName evidence="1">Rhbdd1 protein</fullName>
    </submittedName>
</protein>
<gene>
    <name evidence="1 2" type="primary">Rhbdd1</name>
</gene>
<organism evidence="1">
    <name type="scientific">Mus musculus</name>
    <name type="common">Mouse</name>
    <dbReference type="NCBI Taxonomy" id="10090"/>
    <lineage>
        <taxon>Eukaryota</taxon>
        <taxon>Metazoa</taxon>
        <taxon>Chordata</taxon>
        <taxon>Craniata</taxon>
        <taxon>Vertebrata</taxon>
        <taxon>Euteleostomi</taxon>
        <taxon>Mammalia</taxon>
        <taxon>Eutheria</taxon>
        <taxon>Euarchontoglires</taxon>
        <taxon>Glires</taxon>
        <taxon>Rodentia</taxon>
        <taxon>Myomorpha</taxon>
        <taxon>Muroidea</taxon>
        <taxon>Muridae</taxon>
        <taxon>Murinae</taxon>
        <taxon>Mus</taxon>
        <taxon>Mus</taxon>
    </lineage>
</organism>
<dbReference type="AlphaFoldDB" id="Q99KD9"/>
<dbReference type="AGR" id="MGI:1924117"/>